<proteinExistence type="predicted"/>
<evidence type="ECO:0000256" key="1">
    <source>
        <dbReference type="SAM" id="SignalP"/>
    </source>
</evidence>
<gene>
    <name evidence="3" type="ORF">SNE25_25380</name>
</gene>
<dbReference type="Gene3D" id="2.120.10.80">
    <property type="entry name" value="Kelch-type beta propeller"/>
    <property type="match status" value="2"/>
</dbReference>
<dbReference type="InterPro" id="IPR053256">
    <property type="entry name" value="Kelch_repeat-containing"/>
</dbReference>
<dbReference type="PANTHER" id="PTHR46773:SF5">
    <property type="entry name" value="OS04G0487100 PROTEIN"/>
    <property type="match status" value="1"/>
</dbReference>
<feature type="chain" id="PRO_5045820162" evidence="1">
    <location>
        <begin position="31"/>
        <end position="795"/>
    </location>
</feature>
<organism evidence="3 4">
    <name type="scientific">Mucilaginibacter sabulilitoris</name>
    <dbReference type="NCBI Taxonomy" id="1173583"/>
    <lineage>
        <taxon>Bacteria</taxon>
        <taxon>Pseudomonadati</taxon>
        <taxon>Bacteroidota</taxon>
        <taxon>Sphingobacteriia</taxon>
        <taxon>Sphingobacteriales</taxon>
        <taxon>Sphingobacteriaceae</taxon>
        <taxon>Mucilaginibacter</taxon>
    </lineage>
</organism>
<evidence type="ECO:0000313" key="4">
    <source>
        <dbReference type="Proteomes" id="UP001324380"/>
    </source>
</evidence>
<protein>
    <submittedName>
        <fullName evidence="3">Kelch repeat-containing protein</fullName>
    </submittedName>
</protein>
<dbReference type="RefSeq" id="WP_321561821.1">
    <property type="nucleotide sequence ID" value="NZ_CP139558.1"/>
</dbReference>
<dbReference type="InterPro" id="IPR044060">
    <property type="entry name" value="Bacterial_rp_domain"/>
</dbReference>
<feature type="signal peptide" evidence="1">
    <location>
        <begin position="1"/>
        <end position="30"/>
    </location>
</feature>
<dbReference type="Pfam" id="PF18998">
    <property type="entry name" value="Flg_new_2"/>
    <property type="match status" value="1"/>
</dbReference>
<dbReference type="PANTHER" id="PTHR46773">
    <property type="match status" value="1"/>
</dbReference>
<dbReference type="InterPro" id="IPR011043">
    <property type="entry name" value="Gal_Oxase/kelch_b-propeller"/>
</dbReference>
<sequence length="795" mass="85119">MKPYCLTLRKAYVICLSFVCILISTSVSHAQWKRKADEISKRAEGNNVLYNNKLYVFSGFGDNPYIEKTNEVYDIAADKWSQIAPFPIGREVTHQGIVLVDDNVWIIGGRAVDGYGPASSKVSIYNITSNTWSVGPEIIDPATGSPFPLGAGGYGLLGRTIHVFGGFGPTLCEDQAKLHLTIDVDKYKANPSGTKWENKLAPMPVPRNHINYVVLGGKIYAFGGELKHDCGAINQKYCHVYNPETDTWTQLTDLPKQRSHAEGATFAVDGKVFLVAGEGVNNQTQNTVYQFTPQSNNGLGAWTTLTAYKLPGSFLGLSAKLAGSSFIITNGALNSYGNERKETYIANVPRSTARTLGFSAACISPALDSNRQATAHNLLYVIENTTTYSLQSDASWLTVKKNASGAVNLNGTDIELAINASGLAPGNYTGKITATSATAASKATFCVNITVSATSVKYKLDVNLSGSGTVTKTPNQPTYNANSIVALKATAATGWRFTGWSGDRVLTTNPLNVTISGNTAITANFISDSTTELISNIQSTTNGSYPLGKLNTGVNYYTDRDYTIKTVPSVLAGASFIKTACDDKLSKASKLITFNISQDATIYIAYDTRAKVLPAWLSGWDKLTDKIGIGDPRIATIALYRKEFKAGTISLGGNMASPAAGASCQYFVVGVAKTMGNNMAKSLNSINAPKNTSGSQLNDQSNIHPNSANKPVLYPNPAHNSLQVVFPDVYKYKGAAALRVVGLNGNVSNVSNTLFTSSGSIVNVNIAPLLLKQGMYLLHVTSVDGKIDIIKFIVE</sequence>
<evidence type="ECO:0000259" key="2">
    <source>
        <dbReference type="Pfam" id="PF18998"/>
    </source>
</evidence>
<dbReference type="SUPFAM" id="SSF50965">
    <property type="entry name" value="Galactose oxidase, central domain"/>
    <property type="match status" value="1"/>
</dbReference>
<dbReference type="InterPro" id="IPR015915">
    <property type="entry name" value="Kelch-typ_b-propeller"/>
</dbReference>
<evidence type="ECO:0000313" key="3">
    <source>
        <dbReference type="EMBL" id="WPU92661.1"/>
    </source>
</evidence>
<dbReference type="SMART" id="SM00612">
    <property type="entry name" value="Kelch"/>
    <property type="match status" value="2"/>
</dbReference>
<accession>A0ABZ0TJ24</accession>
<dbReference type="Proteomes" id="UP001324380">
    <property type="component" value="Chromosome"/>
</dbReference>
<dbReference type="NCBIfam" id="TIGR04183">
    <property type="entry name" value="Por_Secre_tail"/>
    <property type="match status" value="1"/>
</dbReference>
<dbReference type="InterPro" id="IPR026444">
    <property type="entry name" value="Secre_tail"/>
</dbReference>
<dbReference type="Pfam" id="PF24681">
    <property type="entry name" value="Kelch_KLHDC2_KLHL20_DRC7"/>
    <property type="match status" value="1"/>
</dbReference>
<dbReference type="EMBL" id="CP139558">
    <property type="protein sequence ID" value="WPU92661.1"/>
    <property type="molecule type" value="Genomic_DNA"/>
</dbReference>
<feature type="domain" description="Bacterial repeat" evidence="2">
    <location>
        <begin position="458"/>
        <end position="526"/>
    </location>
</feature>
<dbReference type="InterPro" id="IPR006652">
    <property type="entry name" value="Kelch_1"/>
</dbReference>
<keyword evidence="1" id="KW-0732">Signal</keyword>
<name>A0ABZ0TJ24_9SPHI</name>
<keyword evidence="4" id="KW-1185">Reference proteome</keyword>
<reference evidence="3 4" key="1">
    <citation type="submission" date="2023-11" db="EMBL/GenBank/DDBJ databases">
        <title>Analysis of the Genomes of Mucilaginibacter gossypii cycad 4 and M. sabulilitoris SNA2: microbes with the potential for plant growth promotion.</title>
        <authorList>
            <person name="Hirsch A.M."/>
            <person name="Humm E."/>
            <person name="Rubbi M."/>
            <person name="Del Vecchio G."/>
            <person name="Ha S.M."/>
            <person name="Pellegrini M."/>
            <person name="Gunsalus R.P."/>
        </authorList>
    </citation>
    <scope>NUCLEOTIDE SEQUENCE [LARGE SCALE GENOMIC DNA]</scope>
    <source>
        <strain evidence="3 4">SNA2</strain>
    </source>
</reference>